<evidence type="ECO:0000256" key="2">
    <source>
        <dbReference type="ARBA" id="ARBA00023235"/>
    </source>
</evidence>
<dbReference type="PIRSF" id="PIRSF005384">
    <property type="entry name" value="RpiB_LacA_B"/>
    <property type="match status" value="1"/>
</dbReference>
<evidence type="ECO:0000256" key="4">
    <source>
        <dbReference type="PIRSR" id="PIRSR005384-2"/>
    </source>
</evidence>
<protein>
    <submittedName>
        <fullName evidence="5">Ribose 5-phosphate isomerase B</fullName>
        <ecNumber evidence="5">5.3.1.6</ecNumber>
    </submittedName>
</protein>
<evidence type="ECO:0000313" key="5">
    <source>
        <dbReference type="EMBL" id="QPJ63400.1"/>
    </source>
</evidence>
<dbReference type="PANTHER" id="PTHR30345:SF0">
    <property type="entry name" value="DNA DAMAGE-REPAIR_TOLERATION PROTEIN DRT102"/>
    <property type="match status" value="1"/>
</dbReference>
<dbReference type="EC" id="5.3.1.6" evidence="5"/>
<feature type="binding site" evidence="4">
    <location>
        <position position="106"/>
    </location>
    <ligand>
        <name>D-ribulose 5-phosphate</name>
        <dbReference type="ChEBI" id="CHEBI:58121"/>
    </ligand>
</feature>
<dbReference type="AlphaFoldDB" id="A0A7T0BYP8"/>
<dbReference type="SUPFAM" id="SSF89623">
    <property type="entry name" value="Ribose/Galactose isomerase RpiB/AlsB"/>
    <property type="match status" value="1"/>
</dbReference>
<feature type="binding site" evidence="4">
    <location>
        <position position="116"/>
    </location>
    <ligand>
        <name>D-ribulose 5-phosphate</name>
        <dbReference type="ChEBI" id="CHEBI:58121"/>
    </ligand>
</feature>
<comment type="similarity">
    <text evidence="1">Belongs to the LacAB/RpiB family.</text>
</comment>
<dbReference type="NCBIfam" id="TIGR00689">
    <property type="entry name" value="rpiB_lacA_lacB"/>
    <property type="match status" value="1"/>
</dbReference>
<dbReference type="GO" id="GO:0019316">
    <property type="term" value="P:D-allose catabolic process"/>
    <property type="evidence" value="ECO:0007669"/>
    <property type="project" value="TreeGrafter"/>
</dbReference>
<evidence type="ECO:0000313" key="6">
    <source>
        <dbReference type="Proteomes" id="UP000594688"/>
    </source>
</evidence>
<evidence type="ECO:0000256" key="1">
    <source>
        <dbReference type="ARBA" id="ARBA00008754"/>
    </source>
</evidence>
<keyword evidence="2 5" id="KW-0413">Isomerase</keyword>
<accession>A0A7T0BYP8</accession>
<evidence type="ECO:0000256" key="3">
    <source>
        <dbReference type="PIRSR" id="PIRSR005384-1"/>
    </source>
</evidence>
<proteinExistence type="inferred from homology"/>
<feature type="active site" description="Proton acceptor" evidence="3">
    <location>
        <position position="72"/>
    </location>
</feature>
<feature type="active site" description="Proton donor" evidence="3">
    <location>
        <position position="105"/>
    </location>
</feature>
<dbReference type="PANTHER" id="PTHR30345">
    <property type="entry name" value="RIBOSE-5-PHOSPHATE ISOMERASE B"/>
    <property type="match status" value="1"/>
</dbReference>
<feature type="binding site" evidence="4">
    <location>
        <position position="139"/>
    </location>
    <ligand>
        <name>D-ribulose 5-phosphate</name>
        <dbReference type="ChEBI" id="CHEBI:58121"/>
    </ligand>
</feature>
<feature type="binding site" evidence="4">
    <location>
        <begin position="73"/>
        <end position="77"/>
    </location>
    <ligand>
        <name>D-ribulose 5-phosphate</name>
        <dbReference type="ChEBI" id="CHEBI:58121"/>
    </ligand>
</feature>
<feature type="binding site" evidence="4">
    <location>
        <begin position="15"/>
        <end position="16"/>
    </location>
    <ligand>
        <name>D-ribulose 5-phosphate</name>
        <dbReference type="ChEBI" id="CHEBI:58121"/>
    </ligand>
</feature>
<dbReference type="InterPro" id="IPR003500">
    <property type="entry name" value="RpiB_LacA_LacB"/>
</dbReference>
<dbReference type="NCBIfam" id="TIGR01120">
    <property type="entry name" value="rpiB"/>
    <property type="match status" value="1"/>
</dbReference>
<dbReference type="GO" id="GO:0004751">
    <property type="term" value="F:ribose-5-phosphate isomerase activity"/>
    <property type="evidence" value="ECO:0007669"/>
    <property type="project" value="UniProtKB-EC"/>
</dbReference>
<dbReference type="NCBIfam" id="NF004051">
    <property type="entry name" value="PRK05571.1"/>
    <property type="match status" value="1"/>
</dbReference>
<dbReference type="InterPro" id="IPR036569">
    <property type="entry name" value="RpiB_LacA_LacB_sf"/>
</dbReference>
<dbReference type="GO" id="GO:0009052">
    <property type="term" value="P:pentose-phosphate shunt, non-oxidative branch"/>
    <property type="evidence" value="ECO:0007669"/>
    <property type="project" value="TreeGrafter"/>
</dbReference>
<dbReference type="EMBL" id="CP048685">
    <property type="protein sequence ID" value="QPJ63400.1"/>
    <property type="molecule type" value="Genomic_DNA"/>
</dbReference>
<sequence length="160" mass="17431">MNASHNSKKIIISSDHAGFELKEYVKAFLEGKGAVVEDLGPEDTQSVDYPDYGIKLALKMTDHPECAGILVCGTGVGMSMVVNRFPRIRGALCHDLYTAQMSRAHNDANVLILGGRVIGKGLAEEIVNTWLTTEFEGGRHQRRVDKIEVNESSSTIKGEG</sequence>
<dbReference type="Proteomes" id="UP000594688">
    <property type="component" value="Chromosome"/>
</dbReference>
<feature type="binding site" evidence="4">
    <location>
        <position position="143"/>
    </location>
    <ligand>
        <name>D-ribulose 5-phosphate</name>
        <dbReference type="ChEBI" id="CHEBI:58121"/>
    </ligand>
</feature>
<gene>
    <name evidence="5" type="primary">rpiB</name>
    <name evidence="5" type="ORF">G3M70_16555</name>
</gene>
<reference evidence="5 6" key="1">
    <citation type="submission" date="2020-02" db="EMBL/GenBank/DDBJ databases">
        <title>Genomic and physiological characterization of two novel Nitrospinaceae genera.</title>
        <authorList>
            <person name="Mueller A.J."/>
            <person name="Jung M.-Y."/>
            <person name="Strachan C.R."/>
            <person name="Herbold C.W."/>
            <person name="Kirkegaard R.H."/>
            <person name="Daims H."/>
        </authorList>
    </citation>
    <scope>NUCLEOTIDE SEQUENCE [LARGE SCALE GENOMIC DNA]</scope>
    <source>
        <strain evidence="5">EB</strain>
    </source>
</reference>
<organism evidence="5 6">
    <name type="scientific">Candidatus Nitronauta litoralis</name>
    <dbReference type="NCBI Taxonomy" id="2705533"/>
    <lineage>
        <taxon>Bacteria</taxon>
        <taxon>Pseudomonadati</taxon>
        <taxon>Nitrospinota/Tectimicrobiota group</taxon>
        <taxon>Nitrospinota</taxon>
        <taxon>Nitrospinia</taxon>
        <taxon>Nitrospinales</taxon>
        <taxon>Nitrospinaceae</taxon>
        <taxon>Candidatus Nitronauta</taxon>
    </lineage>
</organism>
<dbReference type="InterPro" id="IPR004785">
    <property type="entry name" value="RpiB"/>
</dbReference>
<dbReference type="Gene3D" id="3.40.1400.10">
    <property type="entry name" value="Sugar-phosphate isomerase, RpiB/LacA/LacB"/>
    <property type="match status" value="1"/>
</dbReference>
<dbReference type="KEGG" id="nli:G3M70_16555"/>
<dbReference type="Pfam" id="PF02502">
    <property type="entry name" value="LacAB_rpiB"/>
    <property type="match status" value="1"/>
</dbReference>
<name>A0A7T0BYP8_9BACT</name>